<dbReference type="InterPro" id="IPR005829">
    <property type="entry name" value="Sugar_transporter_CS"/>
</dbReference>
<comment type="similarity">
    <text evidence="2 7">Belongs to the major facilitator superfamily. Sugar transporter (TC 2.A.1.1) family.</text>
</comment>
<dbReference type="Pfam" id="PF00083">
    <property type="entry name" value="Sugar_tr"/>
    <property type="match status" value="1"/>
</dbReference>
<reference evidence="11" key="1">
    <citation type="submission" date="2012-06" db="EMBL/GenBank/DDBJ databases">
        <title>The genome sequence of Coniosporium apollinis CBS 100218.</title>
        <authorList>
            <consortium name="The Broad Institute Genome Sequencing Platform"/>
            <person name="Cuomo C."/>
            <person name="Gorbushina A."/>
            <person name="Noack S."/>
            <person name="Walker B."/>
            <person name="Young S.K."/>
            <person name="Zeng Q."/>
            <person name="Gargeya S."/>
            <person name="Fitzgerald M."/>
            <person name="Haas B."/>
            <person name="Abouelleil A."/>
            <person name="Alvarado L."/>
            <person name="Arachchi H.M."/>
            <person name="Berlin A.M."/>
            <person name="Chapman S.B."/>
            <person name="Goldberg J."/>
            <person name="Griggs A."/>
            <person name="Gujja S."/>
            <person name="Hansen M."/>
            <person name="Howarth C."/>
            <person name="Imamovic A."/>
            <person name="Larimer J."/>
            <person name="McCowan C."/>
            <person name="Montmayeur A."/>
            <person name="Murphy C."/>
            <person name="Neiman D."/>
            <person name="Pearson M."/>
            <person name="Priest M."/>
            <person name="Roberts A."/>
            <person name="Saif S."/>
            <person name="Shea T."/>
            <person name="Sisk P."/>
            <person name="Sykes S."/>
            <person name="Wortman J."/>
            <person name="Nusbaum C."/>
            <person name="Birren B."/>
        </authorList>
    </citation>
    <scope>NUCLEOTIDE SEQUENCE [LARGE SCALE GENOMIC DNA]</scope>
    <source>
        <strain evidence="11">CBS 100218</strain>
    </source>
</reference>
<feature type="transmembrane region" description="Helical" evidence="8">
    <location>
        <begin position="431"/>
        <end position="452"/>
    </location>
</feature>
<keyword evidence="5 8" id="KW-1133">Transmembrane helix</keyword>
<dbReference type="EMBL" id="JH767598">
    <property type="protein sequence ID" value="EON68546.1"/>
    <property type="molecule type" value="Genomic_DNA"/>
</dbReference>
<dbReference type="AlphaFoldDB" id="R7Z3Q3"/>
<dbReference type="Proteomes" id="UP000016924">
    <property type="component" value="Unassembled WGS sequence"/>
</dbReference>
<evidence type="ECO:0000256" key="5">
    <source>
        <dbReference type="ARBA" id="ARBA00022989"/>
    </source>
</evidence>
<keyword evidence="4 8" id="KW-0812">Transmembrane</keyword>
<dbReference type="RefSeq" id="XP_007783863.1">
    <property type="nucleotide sequence ID" value="XM_007785673.1"/>
</dbReference>
<evidence type="ECO:0000256" key="4">
    <source>
        <dbReference type="ARBA" id="ARBA00022692"/>
    </source>
</evidence>
<evidence type="ECO:0000256" key="7">
    <source>
        <dbReference type="RuleBase" id="RU003346"/>
    </source>
</evidence>
<dbReference type="InterPro" id="IPR005828">
    <property type="entry name" value="MFS_sugar_transport-like"/>
</dbReference>
<dbReference type="OMA" id="MPSEMFP"/>
<evidence type="ECO:0000256" key="2">
    <source>
        <dbReference type="ARBA" id="ARBA00010992"/>
    </source>
</evidence>
<feature type="transmembrane region" description="Helical" evidence="8">
    <location>
        <begin position="333"/>
        <end position="355"/>
    </location>
</feature>
<feature type="domain" description="Major facilitator superfamily (MFS) profile" evidence="9">
    <location>
        <begin position="51"/>
        <end position="486"/>
    </location>
</feature>
<gene>
    <name evidence="10" type="ORF">W97_07804</name>
</gene>
<dbReference type="HOGENOM" id="CLU_001265_30_12_1"/>
<evidence type="ECO:0000256" key="3">
    <source>
        <dbReference type="ARBA" id="ARBA00022448"/>
    </source>
</evidence>
<dbReference type="SUPFAM" id="SSF103473">
    <property type="entry name" value="MFS general substrate transporter"/>
    <property type="match status" value="1"/>
</dbReference>
<keyword evidence="3 7" id="KW-0813">Transport</keyword>
<dbReference type="InterPro" id="IPR020846">
    <property type="entry name" value="MFS_dom"/>
</dbReference>
<feature type="transmembrane region" description="Helical" evidence="8">
    <location>
        <begin position="362"/>
        <end position="384"/>
    </location>
</feature>
<dbReference type="FunFam" id="1.20.1250.20:FF:000026">
    <property type="entry name" value="MFS quinate transporter QutD"/>
    <property type="match status" value="1"/>
</dbReference>
<dbReference type="PANTHER" id="PTHR48022">
    <property type="entry name" value="PLASTIDIC GLUCOSE TRANSPORTER 4"/>
    <property type="match status" value="1"/>
</dbReference>
<dbReference type="PANTHER" id="PTHR48022:SF2">
    <property type="entry name" value="PLASTIDIC GLUCOSE TRANSPORTER 4"/>
    <property type="match status" value="1"/>
</dbReference>
<dbReference type="PROSITE" id="PS00216">
    <property type="entry name" value="SUGAR_TRANSPORT_1"/>
    <property type="match status" value="1"/>
</dbReference>
<feature type="transmembrane region" description="Helical" evidence="8">
    <location>
        <begin position="396"/>
        <end position="419"/>
    </location>
</feature>
<feature type="transmembrane region" description="Helical" evidence="8">
    <location>
        <begin position="464"/>
        <end position="482"/>
    </location>
</feature>
<accession>R7Z3Q3</accession>
<sequence length="548" mass="59849">MAGGGATVTEGLDIAYGPAGCLPCPKVVKRNEADCAKGYKGLVREPYIFFLACFASVGGLLFGYDQGVISGVIVMNNFAKQFPDLVNNPNLQGWMVSVLTLGAMFGALANGPIADRLSRHWSLLLANIVFLVGSIIQAAAINVAMMFVGRFVAGLSIGMLSMVVPLYLSELAPPNIRGSLIALQQLGITVGIMVAFWLDYGTQHIGGTAAPAIPKVPSPGDCRWLCSREEEALSTLCRLRRVPTTDDRVKLELLEIKAAAIFDQETDTAGFSGTQPGFMRALHQYQELFTVRHLSRRLLIAFMLQIIQQFTGISNYAPQIFRSIGLSGNSTDLLATGVVGVINFFSTIPAIMFLDRWGRRKVLMIGAVGMGVSQLIVGTLIAVYRNSWAEHRDAGWAAAVFIWIYISNFAFSIGCVNWIMPSEMFPPGVRAKAVGLAIGSNWLTNFIVALITPRMLRSISFGTFYFFLAFCVILLVWVYFGVPETKGVRIEEMDKLFGGNQGEADMKRIAGIRERLGIVPPAPDSVSREKSRCANSKVDVVHCEYREE</sequence>
<feature type="transmembrane region" description="Helical" evidence="8">
    <location>
        <begin position="121"/>
        <end position="141"/>
    </location>
</feature>
<keyword evidence="6 8" id="KW-0472">Membrane</keyword>
<keyword evidence="11" id="KW-1185">Reference proteome</keyword>
<dbReference type="NCBIfam" id="TIGR00879">
    <property type="entry name" value="SP"/>
    <property type="match status" value="1"/>
</dbReference>
<comment type="subcellular location">
    <subcellularLocation>
        <location evidence="1">Membrane</location>
        <topology evidence="1">Multi-pass membrane protein</topology>
    </subcellularLocation>
</comment>
<proteinExistence type="inferred from homology"/>
<name>R7Z3Q3_CONA1</name>
<feature type="transmembrane region" description="Helical" evidence="8">
    <location>
        <begin position="180"/>
        <end position="198"/>
    </location>
</feature>
<evidence type="ECO:0000313" key="11">
    <source>
        <dbReference type="Proteomes" id="UP000016924"/>
    </source>
</evidence>
<dbReference type="STRING" id="1168221.R7Z3Q3"/>
<dbReference type="PROSITE" id="PS50850">
    <property type="entry name" value="MFS"/>
    <property type="match status" value="1"/>
</dbReference>
<organism evidence="10 11">
    <name type="scientific">Coniosporium apollinis (strain CBS 100218)</name>
    <name type="common">Rock-inhabiting black yeast</name>
    <dbReference type="NCBI Taxonomy" id="1168221"/>
    <lineage>
        <taxon>Eukaryota</taxon>
        <taxon>Fungi</taxon>
        <taxon>Dikarya</taxon>
        <taxon>Ascomycota</taxon>
        <taxon>Pezizomycotina</taxon>
        <taxon>Dothideomycetes</taxon>
        <taxon>Dothideomycetes incertae sedis</taxon>
        <taxon>Coniosporium</taxon>
    </lineage>
</organism>
<evidence type="ECO:0000313" key="10">
    <source>
        <dbReference type="EMBL" id="EON68546.1"/>
    </source>
</evidence>
<feature type="transmembrane region" description="Helical" evidence="8">
    <location>
        <begin position="47"/>
        <end position="64"/>
    </location>
</feature>
<dbReference type="Gene3D" id="1.20.1250.20">
    <property type="entry name" value="MFS general substrate transporter like domains"/>
    <property type="match status" value="1"/>
</dbReference>
<dbReference type="PROSITE" id="PS00217">
    <property type="entry name" value="SUGAR_TRANSPORT_2"/>
    <property type="match status" value="1"/>
</dbReference>
<dbReference type="GO" id="GO:0005351">
    <property type="term" value="F:carbohydrate:proton symporter activity"/>
    <property type="evidence" value="ECO:0007669"/>
    <property type="project" value="TreeGrafter"/>
</dbReference>
<dbReference type="GO" id="GO:0016020">
    <property type="term" value="C:membrane"/>
    <property type="evidence" value="ECO:0007669"/>
    <property type="project" value="UniProtKB-SubCell"/>
</dbReference>
<evidence type="ECO:0000256" key="8">
    <source>
        <dbReference type="SAM" id="Phobius"/>
    </source>
</evidence>
<feature type="transmembrane region" description="Helical" evidence="8">
    <location>
        <begin position="91"/>
        <end position="109"/>
    </location>
</feature>
<dbReference type="PRINTS" id="PR00171">
    <property type="entry name" value="SUGRTRNSPORT"/>
</dbReference>
<dbReference type="InterPro" id="IPR036259">
    <property type="entry name" value="MFS_trans_sf"/>
</dbReference>
<evidence type="ECO:0000256" key="1">
    <source>
        <dbReference type="ARBA" id="ARBA00004141"/>
    </source>
</evidence>
<protein>
    <recommendedName>
        <fullName evidence="9">Major facilitator superfamily (MFS) profile domain-containing protein</fullName>
    </recommendedName>
</protein>
<evidence type="ECO:0000259" key="9">
    <source>
        <dbReference type="PROSITE" id="PS50850"/>
    </source>
</evidence>
<dbReference type="OrthoDB" id="8120565at2759"/>
<evidence type="ECO:0000256" key="6">
    <source>
        <dbReference type="ARBA" id="ARBA00023136"/>
    </source>
</evidence>
<dbReference type="InterPro" id="IPR050360">
    <property type="entry name" value="MFS_Sugar_Transporters"/>
</dbReference>
<dbReference type="InterPro" id="IPR003663">
    <property type="entry name" value="Sugar/inositol_transpt"/>
</dbReference>
<feature type="transmembrane region" description="Helical" evidence="8">
    <location>
        <begin position="147"/>
        <end position="168"/>
    </location>
</feature>
<dbReference type="eggNOG" id="KOG0254">
    <property type="taxonomic scope" value="Eukaryota"/>
</dbReference>
<dbReference type="GeneID" id="19905115"/>